<evidence type="ECO:0000259" key="1">
    <source>
        <dbReference type="Pfam" id="PF00144"/>
    </source>
</evidence>
<reference evidence="2 3" key="1">
    <citation type="submission" date="2020-08" db="EMBL/GenBank/DDBJ databases">
        <title>Genomic Encyclopedia of Type Strains, Phase IV (KMG-IV): sequencing the most valuable type-strain genomes for metagenomic binning, comparative biology and taxonomic classification.</title>
        <authorList>
            <person name="Goeker M."/>
        </authorList>
    </citation>
    <scope>NUCLEOTIDE SEQUENCE [LARGE SCALE GENOMIC DNA]</scope>
    <source>
        <strain evidence="2 3">DSM 100734</strain>
    </source>
</reference>
<dbReference type="InterPro" id="IPR012338">
    <property type="entry name" value="Beta-lactam/transpept-like"/>
</dbReference>
<dbReference type="EMBL" id="JACHEG010000014">
    <property type="protein sequence ID" value="MBB6166041.1"/>
    <property type="molecule type" value="Genomic_DNA"/>
</dbReference>
<dbReference type="SUPFAM" id="SSF56601">
    <property type="entry name" value="beta-lactamase/transpeptidase-like"/>
    <property type="match status" value="1"/>
</dbReference>
<dbReference type="AlphaFoldDB" id="A0A7W9YCK5"/>
<accession>A0A7W9YCK5</accession>
<dbReference type="RefSeq" id="WP_183997832.1">
    <property type="nucleotide sequence ID" value="NZ_BMHW01000016.1"/>
</dbReference>
<dbReference type="InterPro" id="IPR050789">
    <property type="entry name" value="Diverse_Enzym_Activities"/>
</dbReference>
<dbReference type="PANTHER" id="PTHR43283:SF7">
    <property type="entry name" value="BETA-LACTAMASE-RELATED DOMAIN-CONTAINING PROTEIN"/>
    <property type="match status" value="1"/>
</dbReference>
<feature type="domain" description="Beta-lactamase-related" evidence="1">
    <location>
        <begin position="82"/>
        <end position="378"/>
    </location>
</feature>
<sequence length="392" mass="43690">MDNMTDMTTVNRASVTLANWRETPFSRWSFQNVRELVPTSEISCGAERPEEALPSREFLAQEIATGLDGISTIDAFLKYAHTDAFLLMKHGKIVGEYYAPHADVNAKHLVFSISKSLTAILSGMLEEEGLIDPEKPVLAYLPEAKGSAYEDCRYRDVLDMRVSLDFEETYLDRNGPFARYRRAMLWNPVEPGFEVETLASFLMTLRKADRPHGGGHSYLSPNADLLGVVIERVTGRRYGELLSERLWKPMGARNHAYVTVDSIGTARTAGGVCLTARDLARVGELIRTGGAADGKQIIPKSWISDMLTNGDPEAWKAANSTTMPNGRYRSQWYQTGEPDGAYCAIGIHGQWLYVDPENEAVIVKLSSQSNPLDDELKQDNLAFFRTLCRLAP</sequence>
<protein>
    <recommendedName>
        <fullName evidence="1">Beta-lactamase-related domain-containing protein</fullName>
    </recommendedName>
</protein>
<keyword evidence="3" id="KW-1185">Reference proteome</keyword>
<dbReference type="Pfam" id="PF00144">
    <property type="entry name" value="Beta-lactamase"/>
    <property type="match status" value="1"/>
</dbReference>
<dbReference type="Gene3D" id="3.40.710.10">
    <property type="entry name" value="DD-peptidase/beta-lactamase superfamily"/>
    <property type="match status" value="1"/>
</dbReference>
<proteinExistence type="predicted"/>
<evidence type="ECO:0000313" key="3">
    <source>
        <dbReference type="Proteomes" id="UP000547879"/>
    </source>
</evidence>
<evidence type="ECO:0000313" key="2">
    <source>
        <dbReference type="EMBL" id="MBB6166041.1"/>
    </source>
</evidence>
<comment type="caution">
    <text evidence="2">The sequence shown here is derived from an EMBL/GenBank/DDBJ whole genome shotgun (WGS) entry which is preliminary data.</text>
</comment>
<organism evidence="2 3">
    <name type="scientific">Rhizobium wenxiniae</name>
    <dbReference type="NCBI Taxonomy" id="1737357"/>
    <lineage>
        <taxon>Bacteria</taxon>
        <taxon>Pseudomonadati</taxon>
        <taxon>Pseudomonadota</taxon>
        <taxon>Alphaproteobacteria</taxon>
        <taxon>Hyphomicrobiales</taxon>
        <taxon>Rhizobiaceae</taxon>
        <taxon>Rhizobium/Agrobacterium group</taxon>
        <taxon>Rhizobium</taxon>
    </lineage>
</organism>
<dbReference type="PANTHER" id="PTHR43283">
    <property type="entry name" value="BETA-LACTAMASE-RELATED"/>
    <property type="match status" value="1"/>
</dbReference>
<name>A0A7W9YCK5_9HYPH</name>
<dbReference type="Proteomes" id="UP000547879">
    <property type="component" value="Unassembled WGS sequence"/>
</dbReference>
<dbReference type="InterPro" id="IPR001466">
    <property type="entry name" value="Beta-lactam-related"/>
</dbReference>
<gene>
    <name evidence="2" type="ORF">HNQ72_005892</name>
</gene>